<gene>
    <name evidence="1" type="ORF">BN938_0331</name>
    <name evidence="2" type="ORF">BN938_0608</name>
</gene>
<keyword evidence="3" id="KW-1185">Reference proteome</keyword>
<dbReference type="KEGG" id="rbc:BN938_0608"/>
<dbReference type="EMBL" id="HG934468">
    <property type="protein sequence ID" value="CDN30713.1"/>
    <property type="molecule type" value="Genomic_DNA"/>
</dbReference>
<reference evidence="1 3" key="2">
    <citation type="journal article" date="2015" name="Genome Announc.">
        <title>Complete Genome Sequence of the Novel Leech Symbiont Mucinivorans hirudinis M3T.</title>
        <authorList>
            <person name="Nelson M.C."/>
            <person name="Bomar L."/>
            <person name="Graf J."/>
        </authorList>
    </citation>
    <scope>NUCLEOTIDE SEQUENCE [LARGE SCALE GENOMIC DNA]</scope>
    <source>
        <strain evidence="3">M3</strain>
    </source>
</reference>
<evidence type="ECO:0000313" key="3">
    <source>
        <dbReference type="Proteomes" id="UP000027616"/>
    </source>
</evidence>
<dbReference type="HOGENOM" id="CLU_2974499_0_0_10"/>
<protein>
    <submittedName>
        <fullName evidence="1">Uncharacterized protein</fullName>
    </submittedName>
</protein>
<reference evidence="1" key="1">
    <citation type="submission" date="2014-01" db="EMBL/GenBank/DDBJ databases">
        <authorList>
            <person name="Nelson M."/>
        </authorList>
    </citation>
    <scope>NUCLEOTIDE SEQUENCE</scope>
</reference>
<evidence type="ECO:0000313" key="1">
    <source>
        <dbReference type="EMBL" id="CDN30437.1"/>
    </source>
</evidence>
<dbReference type="STRING" id="1433126.BN938_0331"/>
<dbReference type="KEGG" id="rbc:BN938_0331"/>
<dbReference type="AlphaFoldDB" id="A0A060R6A4"/>
<evidence type="ECO:0000313" key="2">
    <source>
        <dbReference type="EMBL" id="CDN30713.1"/>
    </source>
</evidence>
<proteinExistence type="predicted"/>
<dbReference type="EMBL" id="HG934468">
    <property type="protein sequence ID" value="CDN30437.1"/>
    <property type="molecule type" value="Genomic_DNA"/>
</dbReference>
<accession>A0A060R6A4</accession>
<name>A0A060R6A4_9BACT</name>
<sequence length="58" mass="6578">MKPTRTVKKPTQTEAAFPIGNLCFGYELERKAKGKKVVFERFSSGATTKLRRNIVFLS</sequence>
<organism evidence="1 3">
    <name type="scientific">Mucinivorans hirudinis</name>
    <dbReference type="NCBI Taxonomy" id="1433126"/>
    <lineage>
        <taxon>Bacteria</taxon>
        <taxon>Pseudomonadati</taxon>
        <taxon>Bacteroidota</taxon>
        <taxon>Bacteroidia</taxon>
        <taxon>Bacteroidales</taxon>
        <taxon>Rikenellaceae</taxon>
        <taxon>Mucinivorans</taxon>
    </lineage>
</organism>
<dbReference type="Proteomes" id="UP000027616">
    <property type="component" value="Chromosome I"/>
</dbReference>